<dbReference type="EC" id="1.1.3.15" evidence="5"/>
<dbReference type="Proteomes" id="UP000255192">
    <property type="component" value="Unassembled WGS sequence"/>
</dbReference>
<comment type="cofactor">
    <cofactor evidence="1">
        <name>FAD</name>
        <dbReference type="ChEBI" id="CHEBI:57692"/>
    </cofactor>
</comment>
<sequence>MIYPIPDPAMPFLGVHLTRMIDGSVTVGPNAVLALKREGYRKRDISLADTLEILTSPGIRRYCKTPALRTGRNEEFAVQKRLSAAGGKNTARA</sequence>
<accession>A0A377ZJ79</accession>
<gene>
    <name evidence="5" type="primary">lhgO_3</name>
    <name evidence="5" type="ORF">NCTC204_00536</name>
</gene>
<keyword evidence="3" id="KW-0274">FAD</keyword>
<dbReference type="GO" id="GO:0005737">
    <property type="term" value="C:cytoplasm"/>
    <property type="evidence" value="ECO:0007669"/>
    <property type="project" value="TreeGrafter"/>
</dbReference>
<evidence type="ECO:0000256" key="2">
    <source>
        <dbReference type="ARBA" id="ARBA00022630"/>
    </source>
</evidence>
<proteinExistence type="predicted"/>
<keyword evidence="2" id="KW-0285">Flavoprotein</keyword>
<evidence type="ECO:0000313" key="5">
    <source>
        <dbReference type="EMBL" id="STU71815.1"/>
    </source>
</evidence>
<dbReference type="PANTHER" id="PTHR43104">
    <property type="entry name" value="L-2-HYDROXYGLUTARATE DEHYDROGENASE, MITOCHONDRIAL"/>
    <property type="match status" value="1"/>
</dbReference>
<dbReference type="AlphaFoldDB" id="A0A377ZJ79"/>
<keyword evidence="4 5" id="KW-0560">Oxidoreductase</keyword>
<evidence type="ECO:0000256" key="1">
    <source>
        <dbReference type="ARBA" id="ARBA00001974"/>
    </source>
</evidence>
<name>A0A377ZJ79_KLEPN</name>
<protein>
    <submittedName>
        <fullName evidence="5">L-2-hydroxyglutarate oxidase</fullName>
        <ecNumber evidence="5">1.1.3.15</ecNumber>
    </submittedName>
</protein>
<organism evidence="5 6">
    <name type="scientific">Klebsiella pneumoniae</name>
    <dbReference type="NCBI Taxonomy" id="573"/>
    <lineage>
        <taxon>Bacteria</taxon>
        <taxon>Pseudomonadati</taxon>
        <taxon>Pseudomonadota</taxon>
        <taxon>Gammaproteobacteria</taxon>
        <taxon>Enterobacterales</taxon>
        <taxon>Enterobacteriaceae</taxon>
        <taxon>Klebsiella/Raoultella group</taxon>
        <taxon>Klebsiella</taxon>
        <taxon>Klebsiella pneumoniae complex</taxon>
    </lineage>
</organism>
<dbReference type="PANTHER" id="PTHR43104:SF2">
    <property type="entry name" value="L-2-HYDROXYGLUTARATE DEHYDROGENASE, MITOCHONDRIAL"/>
    <property type="match status" value="1"/>
</dbReference>
<dbReference type="GO" id="GO:0003973">
    <property type="term" value="F:(S)-2-hydroxy-acid oxidase activity"/>
    <property type="evidence" value="ECO:0007669"/>
    <property type="project" value="UniProtKB-EC"/>
</dbReference>
<evidence type="ECO:0000313" key="6">
    <source>
        <dbReference type="Proteomes" id="UP000255192"/>
    </source>
</evidence>
<dbReference type="Gene3D" id="3.30.9.10">
    <property type="entry name" value="D-Amino Acid Oxidase, subunit A, domain 2"/>
    <property type="match status" value="1"/>
</dbReference>
<evidence type="ECO:0000256" key="4">
    <source>
        <dbReference type="ARBA" id="ARBA00023002"/>
    </source>
</evidence>
<reference evidence="5 6" key="1">
    <citation type="submission" date="2018-06" db="EMBL/GenBank/DDBJ databases">
        <authorList>
            <consortium name="Pathogen Informatics"/>
            <person name="Doyle S."/>
        </authorList>
    </citation>
    <scope>NUCLEOTIDE SEQUENCE [LARGE SCALE GENOMIC DNA]</scope>
    <source>
        <strain evidence="5 6">NCTC204</strain>
    </source>
</reference>
<evidence type="ECO:0000256" key="3">
    <source>
        <dbReference type="ARBA" id="ARBA00022827"/>
    </source>
</evidence>
<dbReference type="GO" id="GO:0047545">
    <property type="term" value="F:(S)-2-hydroxyglutarate dehydrogenase activity"/>
    <property type="evidence" value="ECO:0007669"/>
    <property type="project" value="TreeGrafter"/>
</dbReference>
<dbReference type="EMBL" id="UGMD01000002">
    <property type="protein sequence ID" value="STU71815.1"/>
    <property type="molecule type" value="Genomic_DNA"/>
</dbReference>